<reference evidence="2" key="1">
    <citation type="journal article" date="2021" name="IMA Fungus">
        <title>Genomic characterization of three marine fungi, including Emericellopsis atlantica sp. nov. with signatures of a generalist lifestyle and marine biomass degradation.</title>
        <authorList>
            <person name="Hagestad O.C."/>
            <person name="Hou L."/>
            <person name="Andersen J.H."/>
            <person name="Hansen E.H."/>
            <person name="Altermark B."/>
            <person name="Li C."/>
            <person name="Kuhnert E."/>
            <person name="Cox R.J."/>
            <person name="Crous P.W."/>
            <person name="Spatafora J.W."/>
            <person name="Lail K."/>
            <person name="Amirebrahimi M."/>
            <person name="Lipzen A."/>
            <person name="Pangilinan J."/>
            <person name="Andreopoulos W."/>
            <person name="Hayes R.D."/>
            <person name="Ng V."/>
            <person name="Grigoriev I.V."/>
            <person name="Jackson S.A."/>
            <person name="Sutton T.D.S."/>
            <person name="Dobson A.D.W."/>
            <person name="Rama T."/>
        </authorList>
    </citation>
    <scope>NUCLEOTIDE SEQUENCE</scope>
    <source>
        <strain evidence="2">TRa3180A</strain>
    </source>
</reference>
<dbReference type="CDD" id="cd03676">
    <property type="entry name" value="NUDIX_Tnr3_like"/>
    <property type="match status" value="1"/>
</dbReference>
<dbReference type="AlphaFoldDB" id="A0A9P7Z020"/>
<dbReference type="InterPro" id="IPR015797">
    <property type="entry name" value="NUDIX_hydrolase-like_dom_sf"/>
</dbReference>
<proteinExistence type="predicted"/>
<evidence type="ECO:0000313" key="2">
    <source>
        <dbReference type="EMBL" id="KAG9242816.1"/>
    </source>
</evidence>
<accession>A0A9P7Z020</accession>
<dbReference type="InterPro" id="IPR000086">
    <property type="entry name" value="NUDIX_hydrolase_dom"/>
</dbReference>
<keyword evidence="3" id="KW-1185">Reference proteome</keyword>
<dbReference type="PANTHER" id="PTHR13622">
    <property type="entry name" value="THIAMIN PYROPHOSPHOKINASE"/>
    <property type="match status" value="1"/>
</dbReference>
<dbReference type="PROSITE" id="PS51462">
    <property type="entry name" value="NUDIX"/>
    <property type="match status" value="1"/>
</dbReference>
<evidence type="ECO:0000313" key="3">
    <source>
        <dbReference type="Proteomes" id="UP000887226"/>
    </source>
</evidence>
<dbReference type="Gene3D" id="3.90.79.10">
    <property type="entry name" value="Nucleoside Triphosphate Pyrophosphohydrolase"/>
    <property type="match status" value="1"/>
</dbReference>
<keyword evidence="2" id="KW-0378">Hydrolase</keyword>
<name>A0A9P7Z020_9HELO</name>
<feature type="domain" description="Nudix hydrolase" evidence="1">
    <location>
        <begin position="132"/>
        <end position="278"/>
    </location>
</feature>
<dbReference type="OrthoDB" id="10261522at2759"/>
<organism evidence="2 3">
    <name type="scientific">Calycina marina</name>
    <dbReference type="NCBI Taxonomy" id="1763456"/>
    <lineage>
        <taxon>Eukaryota</taxon>
        <taxon>Fungi</taxon>
        <taxon>Dikarya</taxon>
        <taxon>Ascomycota</taxon>
        <taxon>Pezizomycotina</taxon>
        <taxon>Leotiomycetes</taxon>
        <taxon>Helotiales</taxon>
        <taxon>Pezizellaceae</taxon>
        <taxon>Calycina</taxon>
    </lineage>
</organism>
<evidence type="ECO:0000259" key="1">
    <source>
        <dbReference type="PROSITE" id="PS51462"/>
    </source>
</evidence>
<dbReference type="EMBL" id="MU254033">
    <property type="protein sequence ID" value="KAG9242816.1"/>
    <property type="molecule type" value="Genomic_DNA"/>
</dbReference>
<dbReference type="SUPFAM" id="SSF55811">
    <property type="entry name" value="Nudix"/>
    <property type="match status" value="1"/>
</dbReference>
<gene>
    <name evidence="2" type="ORF">BJ878DRAFT_481672</name>
</gene>
<dbReference type="Pfam" id="PF00293">
    <property type="entry name" value="NUDIX"/>
    <property type="match status" value="1"/>
</dbReference>
<dbReference type="FunFam" id="3.90.79.10:FF:000019">
    <property type="entry name" value="Thiamin pyrophosphokinase, putative"/>
    <property type="match status" value="1"/>
</dbReference>
<dbReference type="GO" id="GO:0044715">
    <property type="term" value="F:8-oxo-dGDP phosphatase activity"/>
    <property type="evidence" value="ECO:0007669"/>
    <property type="project" value="UniProtKB-ARBA"/>
</dbReference>
<comment type="caution">
    <text evidence="2">The sequence shown here is derived from an EMBL/GenBank/DDBJ whole genome shotgun (WGS) entry which is preliminary data.</text>
</comment>
<sequence>MANSNPPRSFLELFNLIDNVPYDFDFKSLYKLLLPGDDRPHGMMLPDAVAMIPWSSQFTIDHVALSVKITDSSEGKDTSKACIAAFQDTVDAIIESKLFPIVHKHSELFRLMGANDDVVFERFTSPIFGVAGGGAHMTAFVRTPKGIKVWVPRRSKHLKTYPGMLDTSVAGGIKADDTPFTCIVDEAHEEASLPKEYVETQAVSVGVITHVTESSFPKPLPLVYSQVLYLYDIELPEDIIPKPGDDEVEEFLLWGVEEVKDAMMKQKFKPNSSLVMMEFFIRHGIFTPDNLPGYSEICVRLRRHLPVAITPSRAV</sequence>
<dbReference type="Proteomes" id="UP000887226">
    <property type="component" value="Unassembled WGS sequence"/>
</dbReference>
<protein>
    <submittedName>
        <fullName evidence="2">Nudix hydrolase</fullName>
    </submittedName>
</protein>
<dbReference type="PANTHER" id="PTHR13622:SF8">
    <property type="entry name" value="THIAMIN PYROPHOSPHOKINASE 1"/>
    <property type="match status" value="1"/>
</dbReference>